<evidence type="ECO:0000256" key="1">
    <source>
        <dbReference type="SAM" id="SignalP"/>
    </source>
</evidence>
<accession>A0AAW1HVZ6</accession>
<dbReference type="AlphaFoldDB" id="A0AAW1HVZ6"/>
<keyword evidence="3" id="KW-1185">Reference proteome</keyword>
<evidence type="ECO:0000313" key="3">
    <source>
        <dbReference type="Proteomes" id="UP001458880"/>
    </source>
</evidence>
<dbReference type="Proteomes" id="UP001458880">
    <property type="component" value="Unassembled WGS sequence"/>
</dbReference>
<evidence type="ECO:0000313" key="2">
    <source>
        <dbReference type="EMBL" id="KAK9681065.1"/>
    </source>
</evidence>
<name>A0AAW1HVZ6_POPJA</name>
<organism evidence="2 3">
    <name type="scientific">Popillia japonica</name>
    <name type="common">Japanese beetle</name>
    <dbReference type="NCBI Taxonomy" id="7064"/>
    <lineage>
        <taxon>Eukaryota</taxon>
        <taxon>Metazoa</taxon>
        <taxon>Ecdysozoa</taxon>
        <taxon>Arthropoda</taxon>
        <taxon>Hexapoda</taxon>
        <taxon>Insecta</taxon>
        <taxon>Pterygota</taxon>
        <taxon>Neoptera</taxon>
        <taxon>Endopterygota</taxon>
        <taxon>Coleoptera</taxon>
        <taxon>Polyphaga</taxon>
        <taxon>Scarabaeiformia</taxon>
        <taxon>Scarabaeidae</taxon>
        <taxon>Rutelinae</taxon>
        <taxon>Popillia</taxon>
    </lineage>
</organism>
<feature type="chain" id="PRO_5044013420" evidence="1">
    <location>
        <begin position="25"/>
        <end position="149"/>
    </location>
</feature>
<comment type="caution">
    <text evidence="2">The sequence shown here is derived from an EMBL/GenBank/DDBJ whole genome shotgun (WGS) entry which is preliminary data.</text>
</comment>
<gene>
    <name evidence="2" type="ORF">QE152_g38598</name>
</gene>
<reference evidence="2 3" key="1">
    <citation type="journal article" date="2024" name="BMC Genomics">
        <title>De novo assembly and annotation of Popillia japonica's genome with initial clues to its potential as an invasive pest.</title>
        <authorList>
            <person name="Cucini C."/>
            <person name="Boschi S."/>
            <person name="Funari R."/>
            <person name="Cardaioli E."/>
            <person name="Iannotti N."/>
            <person name="Marturano G."/>
            <person name="Paoli F."/>
            <person name="Bruttini M."/>
            <person name="Carapelli A."/>
            <person name="Frati F."/>
            <person name="Nardi F."/>
        </authorList>
    </citation>
    <scope>NUCLEOTIDE SEQUENCE [LARGE SCALE GENOMIC DNA]</scope>
    <source>
        <strain evidence="2">DMR45628</strain>
    </source>
</reference>
<dbReference type="EMBL" id="JASPKY010000850">
    <property type="protein sequence ID" value="KAK9681065.1"/>
    <property type="molecule type" value="Genomic_DNA"/>
</dbReference>
<keyword evidence="1" id="KW-0732">Signal</keyword>
<protein>
    <submittedName>
        <fullName evidence="2">Uncharacterized protein</fullName>
    </submittedName>
</protein>
<sequence length="149" mass="16893">MHFATRIDHVGQTLLVLLCPPTTALQFGRLNYLGIRRTPVRSFKLFGDSPVPKRVSPLQSTPPAAKLANNDKSIPDVNRIEYKLPRGIRRICQIRSPAALVCFPALPKVRLVPRNFFRTMYKACNLKYQEKTVSMPRREAPALGLLKKI</sequence>
<feature type="signal peptide" evidence="1">
    <location>
        <begin position="1"/>
        <end position="24"/>
    </location>
</feature>
<proteinExistence type="predicted"/>